<feature type="transmembrane region" description="Helical" evidence="1">
    <location>
        <begin position="199"/>
        <end position="216"/>
    </location>
</feature>
<proteinExistence type="predicted"/>
<keyword evidence="1" id="KW-0472">Membrane</keyword>
<keyword evidence="1" id="KW-1133">Transmembrane helix</keyword>
<feature type="transmembrane region" description="Helical" evidence="1">
    <location>
        <begin position="56"/>
        <end position="75"/>
    </location>
</feature>
<name>A0A137NQA4_CONC2</name>
<dbReference type="CDD" id="cd12148">
    <property type="entry name" value="fungal_TF_MHR"/>
    <property type="match status" value="1"/>
</dbReference>
<sequence>MVDFCHLDPKLDYIKSILDSEELEKAVGKKLKRNEFNMISKVSLENYNVDPEIHNLIEFLVGMAFQFCIINPVTVQTIQQSYLTYGLNSYLINCIAALMLPKYLLLRGSLNPLPLNENIFYIKALHLFSNTSTSKTEIALGAIYLFCFETTYGNILGAMVHFGMAKATCLELRLHMVDADNLTCLKSDQSIEICEKRNAWWCIMGVEFIMSLVYSIPISGWSNPEQCHIPHHLLNFSPGPYSIDEKIDNSFQNIYSPSIYETLPHFNYISINIFFAQVTVLIMREMKAFYKYEKFEEVFIKNSKILNLLDHEAKLKTEPSQPSHS</sequence>
<keyword evidence="3" id="KW-1185">Reference proteome</keyword>
<dbReference type="AlphaFoldDB" id="A0A137NQA4"/>
<accession>A0A137NQA4</accession>
<keyword evidence="1" id="KW-0812">Transmembrane</keyword>
<dbReference type="EMBL" id="KQ965117">
    <property type="protein sequence ID" value="KXN64850.1"/>
    <property type="molecule type" value="Genomic_DNA"/>
</dbReference>
<feature type="transmembrane region" description="Helical" evidence="1">
    <location>
        <begin position="265"/>
        <end position="283"/>
    </location>
</feature>
<evidence type="ECO:0008006" key="4">
    <source>
        <dbReference type="Google" id="ProtNLM"/>
    </source>
</evidence>
<organism evidence="2 3">
    <name type="scientific">Conidiobolus coronatus (strain ATCC 28846 / CBS 209.66 / NRRL 28638)</name>
    <name type="common">Delacroixia coronata</name>
    <dbReference type="NCBI Taxonomy" id="796925"/>
    <lineage>
        <taxon>Eukaryota</taxon>
        <taxon>Fungi</taxon>
        <taxon>Fungi incertae sedis</taxon>
        <taxon>Zoopagomycota</taxon>
        <taxon>Entomophthoromycotina</taxon>
        <taxon>Entomophthoromycetes</taxon>
        <taxon>Entomophthorales</taxon>
        <taxon>Ancylistaceae</taxon>
        <taxon>Conidiobolus</taxon>
    </lineage>
</organism>
<protein>
    <recommendedName>
        <fullName evidence="4">Transcription factor domain-containing protein</fullName>
    </recommendedName>
</protein>
<evidence type="ECO:0000313" key="2">
    <source>
        <dbReference type="EMBL" id="KXN64850.1"/>
    </source>
</evidence>
<reference evidence="2 3" key="1">
    <citation type="journal article" date="2015" name="Genome Biol. Evol.">
        <title>Phylogenomic analyses indicate that early fungi evolved digesting cell walls of algal ancestors of land plants.</title>
        <authorList>
            <person name="Chang Y."/>
            <person name="Wang S."/>
            <person name="Sekimoto S."/>
            <person name="Aerts A.L."/>
            <person name="Choi C."/>
            <person name="Clum A."/>
            <person name="LaButti K.M."/>
            <person name="Lindquist E.A."/>
            <person name="Yee Ngan C."/>
            <person name="Ohm R.A."/>
            <person name="Salamov A.A."/>
            <person name="Grigoriev I.V."/>
            <person name="Spatafora J.W."/>
            <person name="Berbee M.L."/>
        </authorList>
    </citation>
    <scope>NUCLEOTIDE SEQUENCE [LARGE SCALE GENOMIC DNA]</scope>
    <source>
        <strain evidence="2 3">NRRL 28638</strain>
    </source>
</reference>
<gene>
    <name evidence="2" type="ORF">CONCODRAFT_13806</name>
</gene>
<dbReference type="Proteomes" id="UP000070444">
    <property type="component" value="Unassembled WGS sequence"/>
</dbReference>
<evidence type="ECO:0000313" key="3">
    <source>
        <dbReference type="Proteomes" id="UP000070444"/>
    </source>
</evidence>
<evidence type="ECO:0000256" key="1">
    <source>
        <dbReference type="SAM" id="Phobius"/>
    </source>
</evidence>
<feature type="transmembrane region" description="Helical" evidence="1">
    <location>
        <begin position="87"/>
        <end position="105"/>
    </location>
</feature>